<dbReference type="PANTHER" id="PTHR43300:SF4">
    <property type="entry name" value="ACYL-[ACYL-CARRIER-PROTEIN]--UDP-N-ACETYLGLUCOSAMINE O-ACYLTRANSFERASE"/>
    <property type="match status" value="1"/>
</dbReference>
<gene>
    <name evidence="2" type="ORF">HC031_16405</name>
</gene>
<evidence type="ECO:0000313" key="2">
    <source>
        <dbReference type="EMBL" id="NJC71283.1"/>
    </source>
</evidence>
<dbReference type="SUPFAM" id="SSF51161">
    <property type="entry name" value="Trimeric LpxA-like enzymes"/>
    <property type="match status" value="1"/>
</dbReference>
<dbReference type="InterPro" id="IPR001451">
    <property type="entry name" value="Hexapep"/>
</dbReference>
<dbReference type="RefSeq" id="WP_167926184.1">
    <property type="nucleotide sequence ID" value="NZ_JAATVY010000010.1"/>
</dbReference>
<accession>A0ABX0XZR6</accession>
<dbReference type="CDD" id="cd03358">
    <property type="entry name" value="LbH_WxcM_N_like"/>
    <property type="match status" value="1"/>
</dbReference>
<evidence type="ECO:0000256" key="1">
    <source>
        <dbReference type="SAM" id="MobiDB-lite"/>
    </source>
</evidence>
<dbReference type="InterPro" id="IPR011004">
    <property type="entry name" value="Trimer_LpxA-like_sf"/>
</dbReference>
<dbReference type="EMBL" id="JAATVY010000010">
    <property type="protein sequence ID" value="NJC71283.1"/>
    <property type="molecule type" value="Genomic_DNA"/>
</dbReference>
<dbReference type="Proteomes" id="UP000722989">
    <property type="component" value="Unassembled WGS sequence"/>
</dbReference>
<name>A0ABX0XZR6_9ACTN</name>
<feature type="region of interest" description="Disordered" evidence="1">
    <location>
        <begin position="154"/>
        <end position="179"/>
    </location>
</feature>
<protein>
    <submittedName>
        <fullName evidence="2">N-acetyltransferase</fullName>
    </submittedName>
</protein>
<proteinExistence type="predicted"/>
<dbReference type="PANTHER" id="PTHR43300">
    <property type="entry name" value="ACETYLTRANSFERASE"/>
    <property type="match status" value="1"/>
</dbReference>
<evidence type="ECO:0000313" key="3">
    <source>
        <dbReference type="Proteomes" id="UP000722989"/>
    </source>
</evidence>
<dbReference type="Pfam" id="PF00132">
    <property type="entry name" value="Hexapep"/>
    <property type="match status" value="1"/>
</dbReference>
<dbReference type="InterPro" id="IPR050179">
    <property type="entry name" value="Trans_hexapeptide_repeat"/>
</dbReference>
<sequence>MPLDATVSLADRVTIFRPELVNLYGCTIGSETTVGPFVEIQRDVVIGARCKISSHSFICAGVTIEDEVFLGHGVMFVNDLFPRATTDDGQLKTDQDWQLVRTLVCRGASIGSHATILGGVTISTRALVGAGAVVTRDVPAFAVVAGNPARVIGDVRSRDGRGGRGRHDKGSATGSPVPV</sequence>
<keyword evidence="3" id="KW-1185">Reference proteome</keyword>
<organism evidence="2 3">
    <name type="scientific">Planosporangium thailandense</name>
    <dbReference type="NCBI Taxonomy" id="765197"/>
    <lineage>
        <taxon>Bacteria</taxon>
        <taxon>Bacillati</taxon>
        <taxon>Actinomycetota</taxon>
        <taxon>Actinomycetes</taxon>
        <taxon>Micromonosporales</taxon>
        <taxon>Micromonosporaceae</taxon>
        <taxon>Planosporangium</taxon>
    </lineage>
</organism>
<reference evidence="2 3" key="1">
    <citation type="submission" date="2020-03" db="EMBL/GenBank/DDBJ databases">
        <title>WGS of the type strain of Planosporangium spp.</title>
        <authorList>
            <person name="Thawai C."/>
        </authorList>
    </citation>
    <scope>NUCLEOTIDE SEQUENCE [LARGE SCALE GENOMIC DNA]</scope>
    <source>
        <strain evidence="2 3">TBRC 5610</strain>
    </source>
</reference>
<dbReference type="Gene3D" id="2.160.10.10">
    <property type="entry name" value="Hexapeptide repeat proteins"/>
    <property type="match status" value="1"/>
</dbReference>
<comment type="caution">
    <text evidence="2">The sequence shown here is derived from an EMBL/GenBank/DDBJ whole genome shotgun (WGS) entry which is preliminary data.</text>
</comment>